<proteinExistence type="predicted"/>
<evidence type="ECO:0000313" key="1">
    <source>
        <dbReference type="EMBL" id="JAD80181.1"/>
    </source>
</evidence>
<name>A0A0A9CX75_ARUDO</name>
<protein>
    <submittedName>
        <fullName evidence="1">Uncharacterized protein</fullName>
    </submittedName>
</protein>
<dbReference type="AlphaFoldDB" id="A0A0A9CX75"/>
<reference evidence="1" key="1">
    <citation type="submission" date="2014-09" db="EMBL/GenBank/DDBJ databases">
        <authorList>
            <person name="Magalhaes I.L.F."/>
            <person name="Oliveira U."/>
            <person name="Santos F.R."/>
            <person name="Vidigal T.H.D.A."/>
            <person name="Brescovit A.D."/>
            <person name="Santos A.J."/>
        </authorList>
    </citation>
    <scope>NUCLEOTIDE SEQUENCE</scope>
    <source>
        <tissue evidence="1">Shoot tissue taken approximately 20 cm above the soil surface</tissue>
    </source>
</reference>
<organism evidence="1">
    <name type="scientific">Arundo donax</name>
    <name type="common">Giant reed</name>
    <name type="synonym">Donax arundinaceus</name>
    <dbReference type="NCBI Taxonomy" id="35708"/>
    <lineage>
        <taxon>Eukaryota</taxon>
        <taxon>Viridiplantae</taxon>
        <taxon>Streptophyta</taxon>
        <taxon>Embryophyta</taxon>
        <taxon>Tracheophyta</taxon>
        <taxon>Spermatophyta</taxon>
        <taxon>Magnoliopsida</taxon>
        <taxon>Liliopsida</taxon>
        <taxon>Poales</taxon>
        <taxon>Poaceae</taxon>
        <taxon>PACMAD clade</taxon>
        <taxon>Arundinoideae</taxon>
        <taxon>Arundineae</taxon>
        <taxon>Arundo</taxon>
    </lineage>
</organism>
<sequence length="73" mass="8166">MMDAIDTRLSLALENELQTMGVPSNKRKVDCVISLLKLGMSCPQELPLSRMPTVGIIMELLAIKDSLLREHRT</sequence>
<dbReference type="EMBL" id="GBRH01217714">
    <property type="protein sequence ID" value="JAD80181.1"/>
    <property type="molecule type" value="Transcribed_RNA"/>
</dbReference>
<reference evidence="1" key="2">
    <citation type="journal article" date="2015" name="Data Brief">
        <title>Shoot transcriptome of the giant reed, Arundo donax.</title>
        <authorList>
            <person name="Barrero R.A."/>
            <person name="Guerrero F.D."/>
            <person name="Moolhuijzen P."/>
            <person name="Goolsby J.A."/>
            <person name="Tidwell J."/>
            <person name="Bellgard S.E."/>
            <person name="Bellgard M.I."/>
        </authorList>
    </citation>
    <scope>NUCLEOTIDE SEQUENCE</scope>
    <source>
        <tissue evidence="1">Shoot tissue taken approximately 20 cm above the soil surface</tissue>
    </source>
</reference>
<accession>A0A0A9CX75</accession>